<dbReference type="GO" id="GO:0016020">
    <property type="term" value="C:membrane"/>
    <property type="evidence" value="ECO:0007669"/>
    <property type="project" value="UniProtKB-SubCell"/>
</dbReference>
<dbReference type="Proteomes" id="UP000032250">
    <property type="component" value="Unassembled WGS sequence"/>
</dbReference>
<evidence type="ECO:0000256" key="5">
    <source>
        <dbReference type="SAM" id="Phobius"/>
    </source>
</evidence>
<comment type="caution">
    <text evidence="6">The sequence shown here is derived from an EMBL/GenBank/DDBJ whole genome shotgun (WGS) entry which is preliminary data.</text>
</comment>
<dbReference type="Pfam" id="PF04172">
    <property type="entry name" value="LrgB"/>
    <property type="match status" value="1"/>
</dbReference>
<protein>
    <submittedName>
        <fullName evidence="6">Membrane protein</fullName>
    </submittedName>
</protein>
<evidence type="ECO:0000256" key="1">
    <source>
        <dbReference type="ARBA" id="ARBA00004141"/>
    </source>
</evidence>
<dbReference type="PATRIC" id="fig|1379739.3.peg.637"/>
<dbReference type="PANTHER" id="PTHR30249:SF0">
    <property type="entry name" value="PLASTIDAL GLYCOLATE_GLYCERATE TRANSLOCATOR 1, CHLOROPLASTIC"/>
    <property type="match status" value="1"/>
</dbReference>
<reference evidence="6 7" key="1">
    <citation type="submission" date="2014-06" db="EMBL/GenBank/DDBJ databases">
        <title>Genome characterization of distinct group I Clostridium botulinum lineages.</title>
        <authorList>
            <person name="Giordani F."/>
            <person name="Anselmo A."/>
            <person name="Fillo S."/>
            <person name="Palozzi A.M."/>
            <person name="Fortunato A."/>
            <person name="Gentile B."/>
            <person name="Ciammaruconi A."/>
            <person name="Anniballi F."/>
            <person name="De Medici D."/>
            <person name="Lista F."/>
        </authorList>
    </citation>
    <scope>NUCLEOTIDE SEQUENCE [LARGE SCALE GENOMIC DNA]</scope>
    <source>
        <strain evidence="6 7">B2 450</strain>
    </source>
</reference>
<name>A0A0D1A380_CLOBO</name>
<dbReference type="OrthoDB" id="9811701at2"/>
<keyword evidence="3 5" id="KW-1133">Transmembrane helix</keyword>
<dbReference type="EMBL" id="JXSU01000006">
    <property type="protein sequence ID" value="KIS25313.1"/>
    <property type="molecule type" value="Genomic_DNA"/>
</dbReference>
<dbReference type="AlphaFoldDB" id="A0A0D1A380"/>
<dbReference type="RefSeq" id="WP_003487544.1">
    <property type="nucleotide sequence ID" value="NZ_JXSU01000006.1"/>
</dbReference>
<feature type="transmembrane region" description="Helical" evidence="5">
    <location>
        <begin position="34"/>
        <end position="52"/>
    </location>
</feature>
<evidence type="ECO:0000313" key="7">
    <source>
        <dbReference type="Proteomes" id="UP000032250"/>
    </source>
</evidence>
<feature type="transmembrane region" description="Helical" evidence="5">
    <location>
        <begin position="6"/>
        <end position="27"/>
    </location>
</feature>
<organism evidence="6 7">
    <name type="scientific">Clostridium botulinum B2 450</name>
    <dbReference type="NCBI Taxonomy" id="1379739"/>
    <lineage>
        <taxon>Bacteria</taxon>
        <taxon>Bacillati</taxon>
        <taxon>Bacillota</taxon>
        <taxon>Clostridia</taxon>
        <taxon>Eubacteriales</taxon>
        <taxon>Clostridiaceae</taxon>
        <taxon>Clostridium</taxon>
    </lineage>
</organism>
<proteinExistence type="predicted"/>
<feature type="transmembrane region" description="Helical" evidence="5">
    <location>
        <begin position="147"/>
        <end position="170"/>
    </location>
</feature>
<evidence type="ECO:0000256" key="4">
    <source>
        <dbReference type="ARBA" id="ARBA00023136"/>
    </source>
</evidence>
<accession>A0A0D1A380</accession>
<keyword evidence="2 5" id="KW-0812">Transmembrane</keyword>
<feature type="transmembrane region" description="Helical" evidence="5">
    <location>
        <begin position="91"/>
        <end position="113"/>
    </location>
</feature>
<keyword evidence="4 5" id="KW-0472">Membrane</keyword>
<dbReference type="InterPro" id="IPR007300">
    <property type="entry name" value="CidB/LrgB"/>
</dbReference>
<feature type="transmembrane region" description="Helical" evidence="5">
    <location>
        <begin position="210"/>
        <end position="230"/>
    </location>
</feature>
<evidence type="ECO:0000256" key="3">
    <source>
        <dbReference type="ARBA" id="ARBA00022989"/>
    </source>
</evidence>
<dbReference type="PANTHER" id="PTHR30249">
    <property type="entry name" value="PUTATIVE SEROTONIN TRANSPORTER"/>
    <property type="match status" value="1"/>
</dbReference>
<dbReference type="HOGENOM" id="CLU_082099_1_0_9"/>
<evidence type="ECO:0000256" key="2">
    <source>
        <dbReference type="ARBA" id="ARBA00022692"/>
    </source>
</evidence>
<gene>
    <name evidence="6" type="ORF">N495_01665</name>
</gene>
<evidence type="ECO:0000313" key="6">
    <source>
        <dbReference type="EMBL" id="KIS25313.1"/>
    </source>
</evidence>
<comment type="subcellular location">
    <subcellularLocation>
        <location evidence="1">Membrane</location>
        <topology evidence="1">Multi-pass membrane protein</topology>
    </subcellularLocation>
</comment>
<sequence>MVQDLLNSPVFGILLSIIGFEIGLYIYRKTKIALFNPLLICIALIVCILISFNIKLDNFNKGGNLISFFLGPATVALAVPLYKKINVIKKYAIPILLGVTVGCITAMISIFYISKAFGLTSELSYSLMPKSITTPIGIEVSKVLGGIPAITVSAIIITGIMGAVIAPIVCKIFKIKNNIAIGISIGTSSHAIGTTKAIEMGETEGAMSSLAIGIAGLITSFLAPIIIKFLH</sequence>
<feature type="transmembrane region" description="Helical" evidence="5">
    <location>
        <begin position="64"/>
        <end position="82"/>
    </location>
</feature>